<dbReference type="GO" id="GO:0005975">
    <property type="term" value="P:carbohydrate metabolic process"/>
    <property type="evidence" value="ECO:0007669"/>
    <property type="project" value="InterPro"/>
</dbReference>
<feature type="disulfide bond" evidence="12">
    <location>
        <begin position="326"/>
        <end position="373"/>
    </location>
</feature>
<reference evidence="14 15" key="1">
    <citation type="journal article" date="2018" name="Evol. Lett.">
        <title>Horizontal gene cluster transfer increased hallucinogenic mushroom diversity.</title>
        <authorList>
            <person name="Reynolds H.T."/>
            <person name="Vijayakumar V."/>
            <person name="Gluck-Thaler E."/>
            <person name="Korotkin H.B."/>
            <person name="Matheny P.B."/>
            <person name="Slot J.C."/>
        </authorList>
    </citation>
    <scope>NUCLEOTIDE SEQUENCE [LARGE SCALE GENOMIC DNA]</scope>
    <source>
        <strain evidence="14 15">2631</strain>
    </source>
</reference>
<dbReference type="InterPro" id="IPR036026">
    <property type="entry name" value="Seven-hairpin_glycosidases"/>
</dbReference>
<comment type="catalytic activity">
    <reaction evidence="9">
        <text>N(4)-(alpha-D-Man-(1-&gt;2)-alpha-D-Man-(1-&gt;2)-alpha-D-Man-(1-&gt;3)-[alpha-D-Man-(1-&gt;2)-alpha-D-Man-(1-&gt;3)-[alpha-D-Man-(1-&gt;2)-alpha-D-Man-(1-&gt;6)]-alpha-D-Man-(1-&gt;6)]-beta-D-Man-(1-&gt;4)-beta-D-GlcNAc-(1-&gt;4)-beta-D-GlcNAc)-L-asparaginyl-[protein] (N-glucan mannose isomer 9A1,2,3B1,2,3) + 4 H2O = N(4)-(alpha-D-Man-(1-&gt;3)-[alpha-D-Man-(1-&gt;3)-[alpha-D-Man-(1-&gt;6)]-alpha-D-Man-(1-&gt;6)]-beta-D-Man-(1-&gt;4)-beta-D-GlcNAc-(1-&gt;4)-beta-D-GlcNAc)-L-asparaginyl-[protein] (N-glucan mannose isomer 5A1,2) + 4 beta-D-mannose</text>
        <dbReference type="Rhea" id="RHEA:56008"/>
        <dbReference type="Rhea" id="RHEA-COMP:14356"/>
        <dbReference type="Rhea" id="RHEA-COMP:14367"/>
        <dbReference type="ChEBI" id="CHEBI:15377"/>
        <dbReference type="ChEBI" id="CHEBI:28563"/>
        <dbReference type="ChEBI" id="CHEBI:59087"/>
        <dbReference type="ChEBI" id="CHEBI:139493"/>
        <dbReference type="EC" id="3.2.1.113"/>
    </reaction>
</comment>
<keyword evidence="7 12" id="KW-1015">Disulfide bond</keyword>
<evidence type="ECO:0000256" key="10">
    <source>
        <dbReference type="PIRSR" id="PIRSR601382-1"/>
    </source>
</evidence>
<protein>
    <recommendedName>
        <fullName evidence="13">alpha-1,2-Mannosidase</fullName>
        <ecNumber evidence="13">3.2.1.-</ecNumber>
    </recommendedName>
</protein>
<name>A0A409WLH0_PSICY</name>
<comment type="cofactor">
    <cofactor evidence="1 11">
        <name>Ca(2+)</name>
        <dbReference type="ChEBI" id="CHEBI:29108"/>
    </cofactor>
</comment>
<dbReference type="GO" id="GO:0005783">
    <property type="term" value="C:endoplasmic reticulum"/>
    <property type="evidence" value="ECO:0007669"/>
    <property type="project" value="TreeGrafter"/>
</dbReference>
<keyword evidence="15" id="KW-1185">Reference proteome</keyword>
<organism evidence="14 15">
    <name type="scientific">Psilocybe cyanescens</name>
    <dbReference type="NCBI Taxonomy" id="93625"/>
    <lineage>
        <taxon>Eukaryota</taxon>
        <taxon>Fungi</taxon>
        <taxon>Dikarya</taxon>
        <taxon>Basidiomycota</taxon>
        <taxon>Agaricomycotina</taxon>
        <taxon>Agaricomycetes</taxon>
        <taxon>Agaricomycetidae</taxon>
        <taxon>Agaricales</taxon>
        <taxon>Agaricineae</taxon>
        <taxon>Strophariaceae</taxon>
        <taxon>Psilocybe</taxon>
    </lineage>
</organism>
<keyword evidence="5 13" id="KW-0378">Hydrolase</keyword>
<keyword evidence="6 11" id="KW-0106">Calcium</keyword>
<sequence length="528" mass="60323">MQNPSLLISFLDDFIGFSEHYDSAPVAHQPKLTYLPADVEKRDTVVEAFKHSWHAYERNAMGNDQYHPLSQQGSNLTAAGGIGYMVVDVIDSLQIMGLQDEYTRARNWVAEKLTFERDDKFSTFEACGLLSAYHLSGNDPIFLHRATELADRMLPAFDTPSGVPLPVINLSERKGYRTTDFPDVTSIAEMGTLQLEFRYLSQLTRDSKYWRAVENVMEVIRRARLPHGLASVFMNIETGQYETSVIRLGSRGDSFYEYLLKQYLQTNNSEEVYRKMYEDAMDAVHNHLIQKSMGNKMTYTSELIPEDDENGDLTWRLTPKQDHLACFLGGSLMLGATRVGALVQPVSIPPRPEELSKKGKRDWQTGVELIKTCMNTHDTATGLSPEIVYFRVPSDGMDSYSKAPTDWYIRGAAIGEFPPYDARYMLRPETVESLFLAYRMTGDQRYRDYGWGIFRSIEKHCRVETGGYATIINVDENPVRQEDIMETFFLSETLKYLYLLFSDSDVIPLDRYVLNTEAHPFPIFDPVA</sequence>
<evidence type="ECO:0000256" key="11">
    <source>
        <dbReference type="PIRSR" id="PIRSR601382-2"/>
    </source>
</evidence>
<dbReference type="AlphaFoldDB" id="A0A409WLH0"/>
<evidence type="ECO:0000256" key="3">
    <source>
        <dbReference type="ARBA" id="ARBA00007658"/>
    </source>
</evidence>
<dbReference type="PRINTS" id="PR00747">
    <property type="entry name" value="GLYHDRLASE47"/>
</dbReference>
<dbReference type="PANTHER" id="PTHR11742:SF55">
    <property type="entry name" value="ENDOPLASMIC RETICULUM MANNOSYL-OLIGOSACCHARIDE 1,2-ALPHA-MANNOSIDASE"/>
    <property type="match status" value="1"/>
</dbReference>
<feature type="binding site" evidence="11">
    <location>
        <position position="516"/>
    </location>
    <ligand>
        <name>Ca(2+)</name>
        <dbReference type="ChEBI" id="CHEBI:29108"/>
    </ligand>
</feature>
<dbReference type="PANTHER" id="PTHR11742">
    <property type="entry name" value="MANNOSYL-OLIGOSACCHARIDE ALPHA-1,2-MANNOSIDASE-RELATED"/>
    <property type="match status" value="1"/>
</dbReference>
<evidence type="ECO:0000313" key="15">
    <source>
        <dbReference type="Proteomes" id="UP000283269"/>
    </source>
</evidence>
<dbReference type="SUPFAM" id="SSF48225">
    <property type="entry name" value="Seven-hairpin glycosidases"/>
    <property type="match status" value="1"/>
</dbReference>
<comment type="caution">
    <text evidence="14">The sequence shown here is derived from an EMBL/GenBank/DDBJ whole genome shotgun (WGS) entry which is preliminary data.</text>
</comment>
<dbReference type="InterPro" id="IPR012341">
    <property type="entry name" value="6hp_glycosidase-like_sf"/>
</dbReference>
<dbReference type="GO" id="GO:0004571">
    <property type="term" value="F:mannosyl-oligosaccharide 1,2-alpha-mannosidase activity"/>
    <property type="evidence" value="ECO:0007669"/>
    <property type="project" value="UniProtKB-EC"/>
</dbReference>
<feature type="active site" description="Proton donor" evidence="10">
    <location>
        <position position="125"/>
    </location>
</feature>
<proteinExistence type="inferred from homology"/>
<keyword evidence="4 11" id="KW-0479">Metal-binding</keyword>
<dbReference type="InParanoid" id="A0A409WLH0"/>
<evidence type="ECO:0000256" key="12">
    <source>
        <dbReference type="PIRSR" id="PIRSR601382-3"/>
    </source>
</evidence>
<keyword evidence="13" id="KW-0326">Glycosidase</keyword>
<dbReference type="OrthoDB" id="8118055at2759"/>
<evidence type="ECO:0000256" key="5">
    <source>
        <dbReference type="ARBA" id="ARBA00022801"/>
    </source>
</evidence>
<dbReference type="GO" id="GO:0016020">
    <property type="term" value="C:membrane"/>
    <property type="evidence" value="ECO:0007669"/>
    <property type="project" value="InterPro"/>
</dbReference>
<evidence type="ECO:0000256" key="9">
    <source>
        <dbReference type="ARBA" id="ARBA00048605"/>
    </source>
</evidence>
<dbReference type="Proteomes" id="UP000283269">
    <property type="component" value="Unassembled WGS sequence"/>
</dbReference>
<dbReference type="InterPro" id="IPR050749">
    <property type="entry name" value="Glycosyl_Hydrolase_47"/>
</dbReference>
<dbReference type="GO" id="GO:0005509">
    <property type="term" value="F:calcium ion binding"/>
    <property type="evidence" value="ECO:0007669"/>
    <property type="project" value="InterPro"/>
</dbReference>
<feature type="active site" evidence="10">
    <location>
        <position position="429"/>
    </location>
</feature>
<feature type="active site" evidence="10">
    <location>
        <position position="253"/>
    </location>
</feature>
<evidence type="ECO:0000256" key="7">
    <source>
        <dbReference type="ARBA" id="ARBA00023157"/>
    </source>
</evidence>
<gene>
    <name evidence="14" type="ORF">CVT25_002638</name>
</gene>
<comment type="pathway">
    <text evidence="2">Protein modification; protein glycosylation.</text>
</comment>
<evidence type="ECO:0000256" key="13">
    <source>
        <dbReference type="RuleBase" id="RU361193"/>
    </source>
</evidence>
<evidence type="ECO:0000313" key="14">
    <source>
        <dbReference type="EMBL" id="PPQ79368.1"/>
    </source>
</evidence>
<evidence type="ECO:0000256" key="4">
    <source>
        <dbReference type="ARBA" id="ARBA00022723"/>
    </source>
</evidence>
<evidence type="ECO:0000256" key="6">
    <source>
        <dbReference type="ARBA" id="ARBA00022837"/>
    </source>
</evidence>
<accession>A0A409WLH0</accession>
<evidence type="ECO:0000256" key="8">
    <source>
        <dbReference type="ARBA" id="ARBA00047669"/>
    </source>
</evidence>
<dbReference type="EC" id="3.2.1.-" evidence="13"/>
<comment type="similarity">
    <text evidence="3 13">Belongs to the glycosyl hydrolase 47 family.</text>
</comment>
<dbReference type="FunCoup" id="A0A409WLH0">
    <property type="interactions" value="496"/>
</dbReference>
<dbReference type="STRING" id="93625.A0A409WLH0"/>
<dbReference type="InterPro" id="IPR001382">
    <property type="entry name" value="Glyco_hydro_47"/>
</dbReference>
<feature type="active site" description="Proton donor" evidence="10">
    <location>
        <position position="386"/>
    </location>
</feature>
<dbReference type="EMBL" id="NHYD01003376">
    <property type="protein sequence ID" value="PPQ79368.1"/>
    <property type="molecule type" value="Genomic_DNA"/>
</dbReference>
<dbReference type="Gene3D" id="1.50.10.10">
    <property type="match status" value="1"/>
</dbReference>
<dbReference type="GO" id="GO:0036503">
    <property type="term" value="P:ERAD pathway"/>
    <property type="evidence" value="ECO:0007669"/>
    <property type="project" value="UniProtKB-ARBA"/>
</dbReference>
<evidence type="ECO:0000256" key="1">
    <source>
        <dbReference type="ARBA" id="ARBA00001913"/>
    </source>
</evidence>
<dbReference type="Pfam" id="PF01532">
    <property type="entry name" value="Glyco_hydro_47"/>
    <property type="match status" value="1"/>
</dbReference>
<comment type="catalytic activity">
    <reaction evidence="8">
        <text>N(4)-(alpha-D-Man-(1-&gt;2)-alpha-D-Man-(1-&gt;2)-alpha-D-Man-(1-&gt;3)-[alpha-D-Man-(1-&gt;3)-[alpha-D-Man-(1-&gt;2)-alpha-D-Man-(1-&gt;6)]-alpha-D-Man-(1-&gt;6)]-beta-D-Man-(1-&gt;4)-beta-D-GlcNAc-(1-&gt;4)-beta-D-GlcNAc)-L-asparaginyl-[protein] (N-glucan mannose isomer 8A1,2,3B1,3) + 3 H2O = N(4)-(alpha-D-Man-(1-&gt;3)-[alpha-D-Man-(1-&gt;3)-[alpha-D-Man-(1-&gt;6)]-alpha-D-Man-(1-&gt;6)]-beta-D-Man-(1-&gt;4)-beta-D-GlcNAc-(1-&gt;4)-beta-D-GlcNAc)-L-asparaginyl-[protein] (N-glucan mannose isomer 5A1,2) + 3 beta-D-mannose</text>
        <dbReference type="Rhea" id="RHEA:56028"/>
        <dbReference type="Rhea" id="RHEA-COMP:14358"/>
        <dbReference type="Rhea" id="RHEA-COMP:14367"/>
        <dbReference type="ChEBI" id="CHEBI:15377"/>
        <dbReference type="ChEBI" id="CHEBI:28563"/>
        <dbReference type="ChEBI" id="CHEBI:59087"/>
        <dbReference type="ChEBI" id="CHEBI:60628"/>
        <dbReference type="EC" id="3.2.1.113"/>
    </reaction>
</comment>
<evidence type="ECO:0000256" key="2">
    <source>
        <dbReference type="ARBA" id="ARBA00004922"/>
    </source>
</evidence>